<gene>
    <name evidence="1" type="ORF">PR048_009064</name>
</gene>
<keyword evidence="2" id="KW-1185">Reference proteome</keyword>
<comment type="caution">
    <text evidence="1">The sequence shown here is derived from an EMBL/GenBank/DDBJ whole genome shotgun (WGS) entry which is preliminary data.</text>
</comment>
<evidence type="ECO:0000313" key="1">
    <source>
        <dbReference type="EMBL" id="KAJ8889565.1"/>
    </source>
</evidence>
<reference evidence="1 2" key="1">
    <citation type="submission" date="2023-02" db="EMBL/GenBank/DDBJ databases">
        <title>LHISI_Scaffold_Assembly.</title>
        <authorList>
            <person name="Stuart O.P."/>
            <person name="Cleave R."/>
            <person name="Magrath M.J.L."/>
            <person name="Mikheyev A.S."/>
        </authorList>
    </citation>
    <scope>NUCLEOTIDE SEQUENCE [LARGE SCALE GENOMIC DNA]</scope>
    <source>
        <strain evidence="1">Daus_M_001</strain>
        <tissue evidence="1">Leg muscle</tissue>
    </source>
</reference>
<accession>A0ABQ9HYU5</accession>
<evidence type="ECO:0000313" key="2">
    <source>
        <dbReference type="Proteomes" id="UP001159363"/>
    </source>
</evidence>
<proteinExistence type="predicted"/>
<dbReference type="EMBL" id="JARBHB010000003">
    <property type="protein sequence ID" value="KAJ8889565.1"/>
    <property type="molecule type" value="Genomic_DNA"/>
</dbReference>
<name>A0ABQ9HYU5_9NEOP</name>
<protein>
    <submittedName>
        <fullName evidence="1">Uncharacterized protein</fullName>
    </submittedName>
</protein>
<organism evidence="1 2">
    <name type="scientific">Dryococelus australis</name>
    <dbReference type="NCBI Taxonomy" id="614101"/>
    <lineage>
        <taxon>Eukaryota</taxon>
        <taxon>Metazoa</taxon>
        <taxon>Ecdysozoa</taxon>
        <taxon>Arthropoda</taxon>
        <taxon>Hexapoda</taxon>
        <taxon>Insecta</taxon>
        <taxon>Pterygota</taxon>
        <taxon>Neoptera</taxon>
        <taxon>Polyneoptera</taxon>
        <taxon>Phasmatodea</taxon>
        <taxon>Verophasmatodea</taxon>
        <taxon>Anareolatae</taxon>
        <taxon>Phasmatidae</taxon>
        <taxon>Eurycanthinae</taxon>
        <taxon>Dryococelus</taxon>
    </lineage>
</organism>
<dbReference type="Proteomes" id="UP001159363">
    <property type="component" value="Chromosome 3"/>
</dbReference>
<sequence>MRRVCGHVTHSRRGARQCHCWGQGVNTGDTRIGINQSPTFVNDLQHMRETSSVQVKRANACARRRVHTPSFEEDVLEQVADQSSISTLAITNTLGFRNWSVLTALHEPQLHPYNPQKVQVMGAADFPPWVEFWNGSLHALAKISALAGRFSSVMKLPSHGAACLTPATAPCGVIKIHMPSIDGHITIKYAAWIC</sequence>